<dbReference type="EMBL" id="FUEG01000001">
    <property type="protein sequence ID" value="SJK98983.1"/>
    <property type="molecule type" value="Genomic_DNA"/>
</dbReference>
<accession>A0A284QRE3</accession>
<evidence type="ECO:0000313" key="1">
    <source>
        <dbReference type="EMBL" id="SJK98983.1"/>
    </source>
</evidence>
<proteinExistence type="predicted"/>
<name>A0A284QRE3_ARMOS</name>
<reference evidence="2" key="1">
    <citation type="journal article" date="2017" name="Nat. Ecol. Evol.">
        <title>Genome expansion and lineage-specific genetic innovations in the forest pathogenic fungi Armillaria.</title>
        <authorList>
            <person name="Sipos G."/>
            <person name="Prasanna A.N."/>
            <person name="Walter M.C."/>
            <person name="O'Connor E."/>
            <person name="Balint B."/>
            <person name="Krizsan K."/>
            <person name="Kiss B."/>
            <person name="Hess J."/>
            <person name="Varga T."/>
            <person name="Slot J."/>
            <person name="Riley R."/>
            <person name="Boka B."/>
            <person name="Rigling D."/>
            <person name="Barry K."/>
            <person name="Lee J."/>
            <person name="Mihaltcheva S."/>
            <person name="LaButti K."/>
            <person name="Lipzen A."/>
            <person name="Waldron R."/>
            <person name="Moloney N.M."/>
            <person name="Sperisen C."/>
            <person name="Kredics L."/>
            <person name="Vagvoelgyi C."/>
            <person name="Patrignani A."/>
            <person name="Fitzpatrick D."/>
            <person name="Nagy I."/>
            <person name="Doyle S."/>
            <person name="Anderson J.B."/>
            <person name="Grigoriev I.V."/>
            <person name="Gueldener U."/>
            <person name="Muensterkoetter M."/>
            <person name="Nagy L.G."/>
        </authorList>
    </citation>
    <scope>NUCLEOTIDE SEQUENCE [LARGE SCALE GENOMIC DNA]</scope>
    <source>
        <strain evidence="2">C18/9</strain>
    </source>
</reference>
<keyword evidence="2" id="KW-1185">Reference proteome</keyword>
<gene>
    <name evidence="1" type="ORF">ARMOST_02264</name>
</gene>
<dbReference type="Proteomes" id="UP000219338">
    <property type="component" value="Unassembled WGS sequence"/>
</dbReference>
<sequence>MSVLSQHVYSIEMFPFRGTGRHSNGERKMGSARSHLAPAFAMSFFVREDDVVTHPIAGGGSAKVFGEGFDVRRRRSSMLGLGVSVSATLIYQLEMRRKYDIRAPRLLSLALRATGDSGVNQSGEART</sequence>
<evidence type="ECO:0000313" key="2">
    <source>
        <dbReference type="Proteomes" id="UP000219338"/>
    </source>
</evidence>
<dbReference type="AlphaFoldDB" id="A0A284QRE3"/>
<organism evidence="1 2">
    <name type="scientific">Armillaria ostoyae</name>
    <name type="common">Armillaria root rot fungus</name>
    <dbReference type="NCBI Taxonomy" id="47428"/>
    <lineage>
        <taxon>Eukaryota</taxon>
        <taxon>Fungi</taxon>
        <taxon>Dikarya</taxon>
        <taxon>Basidiomycota</taxon>
        <taxon>Agaricomycotina</taxon>
        <taxon>Agaricomycetes</taxon>
        <taxon>Agaricomycetidae</taxon>
        <taxon>Agaricales</taxon>
        <taxon>Marasmiineae</taxon>
        <taxon>Physalacriaceae</taxon>
        <taxon>Armillaria</taxon>
    </lineage>
</organism>
<protein>
    <submittedName>
        <fullName evidence="1">Uncharacterized protein</fullName>
    </submittedName>
</protein>